<organism evidence="1">
    <name type="scientific">Xenopus laevis</name>
    <name type="common">African clawed frog</name>
    <dbReference type="NCBI Taxonomy" id="8355"/>
    <lineage>
        <taxon>Eukaryota</taxon>
        <taxon>Metazoa</taxon>
        <taxon>Chordata</taxon>
        <taxon>Craniata</taxon>
        <taxon>Vertebrata</taxon>
        <taxon>Euteleostomi</taxon>
        <taxon>Amphibia</taxon>
        <taxon>Batrachia</taxon>
        <taxon>Anura</taxon>
        <taxon>Pipoidea</taxon>
        <taxon>Pipidae</taxon>
        <taxon>Xenopodinae</taxon>
        <taxon>Xenopus</taxon>
        <taxon>Xenopus</taxon>
    </lineage>
</organism>
<accession>A0A974GY27</accession>
<gene>
    <name evidence="1" type="ORF">XELAEV_18004665mg</name>
</gene>
<dbReference type="EMBL" id="KV553660">
    <property type="protein sequence ID" value="OCT55144.1"/>
    <property type="molecule type" value="Genomic_DNA"/>
</dbReference>
<evidence type="ECO:0000313" key="1">
    <source>
        <dbReference type="EMBL" id="OCT55144.1"/>
    </source>
</evidence>
<dbReference type="AlphaFoldDB" id="A0A974GY27"/>
<proteinExistence type="predicted"/>
<sequence length="69" mass="7829">MYINMALIHIYVKCVCSTSSADKVKANKNLSPALRELGLRLSKFLVRAKSLPYIRYMVGKCCTCCMCIY</sequence>
<reference evidence="1" key="1">
    <citation type="submission" date="2016-05" db="EMBL/GenBank/DDBJ databases">
        <title>WGS assembly of Xenopus laevis.</title>
        <authorList>
            <person name="Session A."/>
            <person name="Uno Y."/>
            <person name="Kwon T."/>
            <person name="Chapman J."/>
            <person name="Toyoda A."/>
            <person name="Takahashi S."/>
            <person name="Fukui A."/>
            <person name="Hikosaka A."/>
            <person name="Putnam N."/>
            <person name="Stites J."/>
            <person name="Van Heeringen S."/>
            <person name="Quigley I."/>
            <person name="Heinz S."/>
            <person name="Hellsten U."/>
            <person name="Lyons J."/>
            <person name="Suzuki A."/>
            <person name="Kondo M."/>
            <person name="Ogino H."/>
            <person name="Ochi H."/>
            <person name="Bogdanovic O."/>
            <person name="Lister R."/>
            <person name="Georgiou G."/>
            <person name="Paranjpe S."/>
            <person name="Van Kruijsbergen I."/>
            <person name="Mozaffari S."/>
            <person name="Shu S."/>
            <person name="Schmutz J."/>
            <person name="Jenkins J."/>
            <person name="Grimwood J."/>
            <person name="Carlson J."/>
            <person name="Mitros T."/>
            <person name="Simakov O."/>
            <person name="Heald R."/>
            <person name="Miller K."/>
            <person name="Haudenschild C."/>
            <person name="Kuroki Y."/>
            <person name="Tanaka T."/>
            <person name="Michiue T."/>
            <person name="Watanabe M."/>
            <person name="Kinoshita T."/>
            <person name="Ohta Y."/>
            <person name="Mawaribuchi S."/>
            <person name="Suzuki Y."/>
            <person name="Haramoto Y."/>
            <person name="Yamamoto T."/>
            <person name="Takagi C."/>
            <person name="Kitzman J."/>
            <person name="Shendure J."/>
            <person name="Nakayama T."/>
            <person name="Izutsu Y."/>
            <person name="Robert J."/>
            <person name="Dichmann D."/>
            <person name="Flajnik M."/>
            <person name="Houston D."/>
            <person name="Marcotte E."/>
            <person name="Wallingford J."/>
            <person name="Ito Y."/>
            <person name="Asashima M."/>
            <person name="Ueno N."/>
            <person name="Matsuda Y."/>
            <person name="Jan Veenstra G."/>
            <person name="Fujiyama A."/>
            <person name="Harland R."/>
            <person name="Taira M."/>
            <person name="Rokhsar D.S."/>
        </authorList>
    </citation>
    <scope>NUCLEOTIDE SEQUENCE</scope>
    <source>
        <strain evidence="1">J</strain>
        <tissue evidence="1">Blood</tissue>
    </source>
</reference>
<protein>
    <submittedName>
        <fullName evidence="1">Uncharacterized protein</fullName>
    </submittedName>
</protein>
<name>A0A974GY27_XENLA</name>
<dbReference type="Proteomes" id="UP000694892">
    <property type="component" value="Unassembled WGS sequence"/>
</dbReference>